<feature type="compositionally biased region" description="Polar residues" evidence="1">
    <location>
        <begin position="59"/>
        <end position="70"/>
    </location>
</feature>
<keyword evidence="4" id="KW-1185">Reference proteome</keyword>
<evidence type="ECO:0000313" key="3">
    <source>
        <dbReference type="EMBL" id="MCD7472271.1"/>
    </source>
</evidence>
<evidence type="ECO:0000313" key="4">
    <source>
        <dbReference type="Proteomes" id="UP000823775"/>
    </source>
</evidence>
<feature type="compositionally biased region" description="Polar residues" evidence="1">
    <location>
        <begin position="79"/>
        <end position="95"/>
    </location>
</feature>
<keyword evidence="2" id="KW-0732">Signal</keyword>
<feature type="signal peptide" evidence="2">
    <location>
        <begin position="1"/>
        <end position="15"/>
    </location>
</feature>
<comment type="caution">
    <text evidence="3">The sequence shown here is derived from an EMBL/GenBank/DDBJ whole genome shotgun (WGS) entry which is preliminary data.</text>
</comment>
<feature type="region of interest" description="Disordered" evidence="1">
    <location>
        <begin position="40"/>
        <end position="107"/>
    </location>
</feature>
<proteinExistence type="predicted"/>
<feature type="compositionally biased region" description="Low complexity" evidence="1">
    <location>
        <begin position="44"/>
        <end position="58"/>
    </location>
</feature>
<organism evidence="3 4">
    <name type="scientific">Datura stramonium</name>
    <name type="common">Jimsonweed</name>
    <name type="synonym">Common thornapple</name>
    <dbReference type="NCBI Taxonomy" id="4076"/>
    <lineage>
        <taxon>Eukaryota</taxon>
        <taxon>Viridiplantae</taxon>
        <taxon>Streptophyta</taxon>
        <taxon>Embryophyta</taxon>
        <taxon>Tracheophyta</taxon>
        <taxon>Spermatophyta</taxon>
        <taxon>Magnoliopsida</taxon>
        <taxon>eudicotyledons</taxon>
        <taxon>Gunneridae</taxon>
        <taxon>Pentapetalae</taxon>
        <taxon>asterids</taxon>
        <taxon>lamiids</taxon>
        <taxon>Solanales</taxon>
        <taxon>Solanaceae</taxon>
        <taxon>Solanoideae</taxon>
        <taxon>Datureae</taxon>
        <taxon>Datura</taxon>
    </lineage>
</organism>
<evidence type="ECO:0000256" key="2">
    <source>
        <dbReference type="SAM" id="SignalP"/>
    </source>
</evidence>
<reference evidence="3 4" key="1">
    <citation type="journal article" date="2021" name="BMC Genomics">
        <title>Datura genome reveals duplications of psychoactive alkaloid biosynthetic genes and high mutation rate following tissue culture.</title>
        <authorList>
            <person name="Rajewski A."/>
            <person name="Carter-House D."/>
            <person name="Stajich J."/>
            <person name="Litt A."/>
        </authorList>
    </citation>
    <scope>NUCLEOTIDE SEQUENCE [LARGE SCALE GENOMIC DNA]</scope>
    <source>
        <strain evidence="3">AR-01</strain>
    </source>
</reference>
<name>A0ABS8TL49_DATST</name>
<sequence length="132" mass="14424">MPLFLPFFFLKPARAVLLAIQKLQTDIEKAVTDVIWPLWSWQNPPSTAKMSTKSKSTPNGTPSNSTPNSHRSVDKSVRSAITSSFSGTVRSSKISTLPDRKPTRILKPSELQAELNVAREDLGKGQGDVGFG</sequence>
<protein>
    <submittedName>
        <fullName evidence="3">Uncharacterized protein</fullName>
    </submittedName>
</protein>
<dbReference type="Proteomes" id="UP000823775">
    <property type="component" value="Unassembled WGS sequence"/>
</dbReference>
<dbReference type="EMBL" id="JACEIK010001797">
    <property type="protein sequence ID" value="MCD7472271.1"/>
    <property type="molecule type" value="Genomic_DNA"/>
</dbReference>
<accession>A0ABS8TL49</accession>
<evidence type="ECO:0000256" key="1">
    <source>
        <dbReference type="SAM" id="MobiDB-lite"/>
    </source>
</evidence>
<feature type="chain" id="PRO_5045955275" evidence="2">
    <location>
        <begin position="16"/>
        <end position="132"/>
    </location>
</feature>
<gene>
    <name evidence="3" type="ORF">HAX54_013301</name>
</gene>